<keyword evidence="5 6" id="KW-0472">Membrane</keyword>
<evidence type="ECO:0000313" key="8">
    <source>
        <dbReference type="Proteomes" id="UP001055247"/>
    </source>
</evidence>
<protein>
    <recommendedName>
        <fullName evidence="9">Cation transporter</fullName>
    </recommendedName>
</protein>
<keyword evidence="8" id="KW-1185">Reference proteome</keyword>
<keyword evidence="2" id="KW-0813">Transport</keyword>
<proteinExistence type="predicted"/>
<reference evidence="7" key="2">
    <citation type="submission" date="2021-08" db="EMBL/GenBank/DDBJ databases">
        <authorList>
            <person name="Tani A."/>
            <person name="Ola A."/>
            <person name="Ogura Y."/>
            <person name="Katsura K."/>
            <person name="Hayashi T."/>
        </authorList>
    </citation>
    <scope>NUCLEOTIDE SEQUENCE</scope>
    <source>
        <strain evidence="7">DSM 16372</strain>
    </source>
</reference>
<dbReference type="AlphaFoldDB" id="A0AAV4ZH78"/>
<dbReference type="Gene3D" id="1.20.1510.10">
    <property type="entry name" value="Cation efflux protein transmembrane domain"/>
    <property type="match status" value="1"/>
</dbReference>
<feature type="transmembrane region" description="Helical" evidence="6">
    <location>
        <begin position="6"/>
        <end position="24"/>
    </location>
</feature>
<reference evidence="7" key="1">
    <citation type="journal article" date="2016" name="Front. Microbiol.">
        <title>Genome Sequence of the Piezophilic, Mesophilic Sulfate-Reducing Bacterium Desulfovibrio indicus J2T.</title>
        <authorList>
            <person name="Cao J."/>
            <person name="Maignien L."/>
            <person name="Shao Z."/>
            <person name="Alain K."/>
            <person name="Jebbar M."/>
        </authorList>
    </citation>
    <scope>NUCLEOTIDE SEQUENCE</scope>
    <source>
        <strain evidence="7">DSM 16372</strain>
    </source>
</reference>
<evidence type="ECO:0000256" key="2">
    <source>
        <dbReference type="ARBA" id="ARBA00022448"/>
    </source>
</evidence>
<name>A0AAV4ZH78_9HYPH</name>
<feature type="transmembrane region" description="Helical" evidence="6">
    <location>
        <begin position="45"/>
        <end position="68"/>
    </location>
</feature>
<sequence length="190" mass="20313">MNFTVLGLAVLFEGYSFGVAWREMRRRHADVGMWSALRRSKDPTTFTVILEDGAALTGLVVATIGVAVSEGFDEPRADGVASFAIGLLPVGVAVVLARETRSLLIGESASAALLARARDLVAQDGRIARIEDVRSLQIGTDSVVLAMVLGFRDGTSAEDRDAVLDETHGRLRSRLPSLAYVYLMPARGGP</sequence>
<dbReference type="InterPro" id="IPR040177">
    <property type="entry name" value="SLC30A9"/>
</dbReference>
<evidence type="ECO:0000256" key="3">
    <source>
        <dbReference type="ARBA" id="ARBA00022692"/>
    </source>
</evidence>
<gene>
    <name evidence="7" type="ORF">BHAOGJBA_0769</name>
</gene>
<comment type="caution">
    <text evidence="7">The sequence shown here is derived from an EMBL/GenBank/DDBJ whole genome shotgun (WGS) entry which is preliminary data.</text>
</comment>
<evidence type="ECO:0000256" key="1">
    <source>
        <dbReference type="ARBA" id="ARBA00004141"/>
    </source>
</evidence>
<dbReference type="PANTHER" id="PTHR13414:SF9">
    <property type="entry name" value="PROTON-COUPLED ZINC ANTIPORTER SLC30A9, MITOCHONDRIAL"/>
    <property type="match status" value="1"/>
</dbReference>
<dbReference type="GO" id="GO:0016020">
    <property type="term" value="C:membrane"/>
    <property type="evidence" value="ECO:0007669"/>
    <property type="project" value="UniProtKB-SubCell"/>
</dbReference>
<organism evidence="7 8">
    <name type="scientific">Methylobacterium hispanicum</name>
    <dbReference type="NCBI Taxonomy" id="270350"/>
    <lineage>
        <taxon>Bacteria</taxon>
        <taxon>Pseudomonadati</taxon>
        <taxon>Pseudomonadota</taxon>
        <taxon>Alphaproteobacteria</taxon>
        <taxon>Hyphomicrobiales</taxon>
        <taxon>Methylobacteriaceae</taxon>
        <taxon>Methylobacterium</taxon>
    </lineage>
</organism>
<dbReference type="GO" id="GO:0006829">
    <property type="term" value="P:zinc ion transport"/>
    <property type="evidence" value="ECO:0007669"/>
    <property type="project" value="InterPro"/>
</dbReference>
<dbReference type="PANTHER" id="PTHR13414">
    <property type="entry name" value="HUEL-CATION TRANSPORTER"/>
    <property type="match status" value="1"/>
</dbReference>
<feature type="transmembrane region" description="Helical" evidence="6">
    <location>
        <begin position="80"/>
        <end position="97"/>
    </location>
</feature>
<keyword evidence="3 6" id="KW-0812">Transmembrane</keyword>
<evidence type="ECO:0008006" key="9">
    <source>
        <dbReference type="Google" id="ProtNLM"/>
    </source>
</evidence>
<dbReference type="RefSeq" id="WP_238229521.1">
    <property type="nucleotide sequence ID" value="NZ_BPQO01000002.1"/>
</dbReference>
<dbReference type="EMBL" id="BPQO01000002">
    <property type="protein sequence ID" value="GJD87269.1"/>
    <property type="molecule type" value="Genomic_DNA"/>
</dbReference>
<evidence type="ECO:0000256" key="5">
    <source>
        <dbReference type="ARBA" id="ARBA00023136"/>
    </source>
</evidence>
<comment type="subcellular location">
    <subcellularLocation>
        <location evidence="1">Membrane</location>
        <topology evidence="1">Multi-pass membrane protein</topology>
    </subcellularLocation>
</comment>
<dbReference type="Proteomes" id="UP001055247">
    <property type="component" value="Unassembled WGS sequence"/>
</dbReference>
<accession>A0AAV4ZH78</accession>
<dbReference type="SUPFAM" id="SSF161111">
    <property type="entry name" value="Cation efflux protein transmembrane domain-like"/>
    <property type="match status" value="1"/>
</dbReference>
<keyword evidence="4 6" id="KW-1133">Transmembrane helix</keyword>
<evidence type="ECO:0000313" key="7">
    <source>
        <dbReference type="EMBL" id="GJD87269.1"/>
    </source>
</evidence>
<dbReference type="GO" id="GO:0008324">
    <property type="term" value="F:monoatomic cation transmembrane transporter activity"/>
    <property type="evidence" value="ECO:0007669"/>
    <property type="project" value="InterPro"/>
</dbReference>
<evidence type="ECO:0000256" key="4">
    <source>
        <dbReference type="ARBA" id="ARBA00022989"/>
    </source>
</evidence>
<dbReference type="InterPro" id="IPR027469">
    <property type="entry name" value="Cation_efflux_TMD_sf"/>
</dbReference>
<evidence type="ECO:0000256" key="6">
    <source>
        <dbReference type="SAM" id="Phobius"/>
    </source>
</evidence>